<organism evidence="3 4">
    <name type="scientific">Devosia marina</name>
    <dbReference type="NCBI Taxonomy" id="2683198"/>
    <lineage>
        <taxon>Bacteria</taxon>
        <taxon>Pseudomonadati</taxon>
        <taxon>Pseudomonadota</taxon>
        <taxon>Alphaproteobacteria</taxon>
        <taxon>Hyphomicrobiales</taxon>
        <taxon>Devosiaceae</taxon>
        <taxon>Devosia</taxon>
    </lineage>
</organism>
<dbReference type="GO" id="GO:0016491">
    <property type="term" value="F:oxidoreductase activity"/>
    <property type="evidence" value="ECO:0007669"/>
    <property type="project" value="TreeGrafter"/>
</dbReference>
<feature type="chain" id="PRO_5031212927" evidence="2">
    <location>
        <begin position="24"/>
        <end position="350"/>
    </location>
</feature>
<dbReference type="EMBL" id="WQRF01000004">
    <property type="protein sequence ID" value="MVT00173.1"/>
    <property type="molecule type" value="Genomic_DNA"/>
</dbReference>
<feature type="signal peptide" evidence="2">
    <location>
        <begin position="1"/>
        <end position="23"/>
    </location>
</feature>
<dbReference type="Gene3D" id="1.10.1130.10">
    <property type="entry name" value="Flavocytochrome C3, Chain A"/>
    <property type="match status" value="1"/>
</dbReference>
<proteinExistence type="predicted"/>
<dbReference type="InterPro" id="IPR051829">
    <property type="entry name" value="Multiheme_Cytochr_ET"/>
</dbReference>
<dbReference type="SUPFAM" id="SSF48695">
    <property type="entry name" value="Multiheme cytochromes"/>
    <property type="match status" value="1"/>
</dbReference>
<evidence type="ECO:0000313" key="3">
    <source>
        <dbReference type="EMBL" id="MVT00173.1"/>
    </source>
</evidence>
<accession>A0A7X3FTW8</accession>
<reference evidence="3 4" key="1">
    <citation type="submission" date="2019-12" db="EMBL/GenBank/DDBJ databases">
        <title>Devosia maris sp. nov., isolated from the deep seawater.</title>
        <authorList>
            <person name="Liu Y."/>
        </authorList>
    </citation>
    <scope>NUCLEOTIDE SEQUENCE [LARGE SCALE GENOMIC DNA]</scope>
    <source>
        <strain evidence="3 4">L53-10-65</strain>
    </source>
</reference>
<dbReference type="RefSeq" id="WP_157290981.1">
    <property type="nucleotide sequence ID" value="NZ_WQRF01000004.1"/>
</dbReference>
<dbReference type="PROSITE" id="PS51257">
    <property type="entry name" value="PROKAR_LIPOPROTEIN"/>
    <property type="match status" value="1"/>
</dbReference>
<dbReference type="PANTHER" id="PTHR35038">
    <property type="entry name" value="DISSIMILATORY SULFITE REDUCTASE SIRA"/>
    <property type="match status" value="1"/>
</dbReference>
<keyword evidence="1 2" id="KW-0732">Signal</keyword>
<evidence type="ECO:0000256" key="2">
    <source>
        <dbReference type="SAM" id="SignalP"/>
    </source>
</evidence>
<evidence type="ECO:0000313" key="4">
    <source>
        <dbReference type="Proteomes" id="UP000438106"/>
    </source>
</evidence>
<evidence type="ECO:0000256" key="1">
    <source>
        <dbReference type="ARBA" id="ARBA00022729"/>
    </source>
</evidence>
<dbReference type="PANTHER" id="PTHR35038:SF8">
    <property type="entry name" value="C-TYPE POLYHEME CYTOCHROME OMCC"/>
    <property type="match status" value="1"/>
</dbReference>
<name>A0A7X3FTW8_9HYPH</name>
<keyword evidence="4" id="KW-1185">Reference proteome</keyword>
<dbReference type="InterPro" id="IPR036280">
    <property type="entry name" value="Multihaem_cyt_sf"/>
</dbReference>
<dbReference type="Proteomes" id="UP000438106">
    <property type="component" value="Unassembled WGS sequence"/>
</dbReference>
<dbReference type="AlphaFoldDB" id="A0A7X3FTW8"/>
<sequence length="350" mass="37175">MFRLTRFASVAGMLLAACGAAFAQQSPATLEIIELWRQSGHADSSSASFTHWQGESEVPANCATCHSGEGFRSFYGIDGSAKGEVSHPIVPGGVIDCATCHEAGVSDIDSVRFPSGLTVSPPDGTATCMSCHQGRQSGIDVASATQELPDHDVNSELRFINPHYAVAAATLYGSEVKGGYEYPGRTYAGRFAHVPSFATCVDCHDPHSTRVQVEPCTGCHEVAELAAIRTSGADFDGDGNITTGIHAEIAALNAQLQDTITHYAANVAGIPIVYADRFPYYFVGGAETTPANRYAAWTPALLRAAYNYQFVAKDRGAYAHNPHYAVQLLHDSITDLAKASGMNANLGERP</sequence>
<comment type="caution">
    <text evidence="3">The sequence shown here is derived from an EMBL/GenBank/DDBJ whole genome shotgun (WGS) entry which is preliminary data.</text>
</comment>
<protein>
    <submittedName>
        <fullName evidence="3">Polyheme membrane-associated cytochrome C</fullName>
    </submittedName>
</protein>
<gene>
    <name evidence="3" type="ORF">GO014_14180</name>
</gene>